<organism evidence="12 13">
    <name type="scientific">Candidatus Aquitaenariimonas noxiae</name>
    <dbReference type="NCBI Taxonomy" id="1974741"/>
    <lineage>
        <taxon>Bacteria</taxon>
        <taxon>Pseudomonadati</taxon>
        <taxon>Candidatus Omnitrophota</taxon>
        <taxon>Candidatus Aquitaenariimonas</taxon>
    </lineage>
</organism>
<feature type="transmembrane region" description="Helical" evidence="11">
    <location>
        <begin position="263"/>
        <end position="287"/>
    </location>
</feature>
<evidence type="ECO:0000256" key="7">
    <source>
        <dbReference type="ARBA" id="ARBA00022984"/>
    </source>
</evidence>
<evidence type="ECO:0000256" key="11">
    <source>
        <dbReference type="HAMAP-Rule" id="MF_02079"/>
    </source>
</evidence>
<dbReference type="GO" id="GO:0008955">
    <property type="term" value="F:peptidoglycan glycosyltransferase activity"/>
    <property type="evidence" value="ECO:0007669"/>
    <property type="project" value="UniProtKB-UniRule"/>
</dbReference>
<evidence type="ECO:0000256" key="6">
    <source>
        <dbReference type="ARBA" id="ARBA00022960"/>
    </source>
</evidence>
<evidence type="ECO:0000256" key="8">
    <source>
        <dbReference type="ARBA" id="ARBA00022989"/>
    </source>
</evidence>
<keyword evidence="5 11" id="KW-0812">Transmembrane</keyword>
<comment type="catalytic activity">
    <reaction evidence="11">
        <text>[GlcNAc-(1-&gt;4)-Mur2Ac(oyl-L-Ala-gamma-D-Glu-L-Lys-D-Ala-D-Ala)](n)-di-trans,octa-cis-undecaprenyl diphosphate + beta-D-GlcNAc-(1-&gt;4)-Mur2Ac(oyl-L-Ala-gamma-D-Glu-L-Lys-D-Ala-D-Ala)-di-trans,octa-cis-undecaprenyl diphosphate = [GlcNAc-(1-&gt;4)-Mur2Ac(oyl-L-Ala-gamma-D-Glu-L-Lys-D-Ala-D-Ala)](n+1)-di-trans,octa-cis-undecaprenyl diphosphate + di-trans,octa-cis-undecaprenyl diphosphate + H(+)</text>
        <dbReference type="Rhea" id="RHEA:23708"/>
        <dbReference type="Rhea" id="RHEA-COMP:9602"/>
        <dbReference type="Rhea" id="RHEA-COMP:9603"/>
        <dbReference type="ChEBI" id="CHEBI:15378"/>
        <dbReference type="ChEBI" id="CHEBI:58405"/>
        <dbReference type="ChEBI" id="CHEBI:60033"/>
        <dbReference type="ChEBI" id="CHEBI:78435"/>
        <dbReference type="EC" id="2.4.99.28"/>
    </reaction>
</comment>
<dbReference type="HAMAP" id="MF_02079">
    <property type="entry name" value="PGT_RodA"/>
    <property type="match status" value="1"/>
</dbReference>
<dbReference type="PANTHER" id="PTHR30474">
    <property type="entry name" value="CELL CYCLE PROTEIN"/>
    <property type="match status" value="1"/>
</dbReference>
<comment type="pathway">
    <text evidence="11">Cell wall biogenesis; peptidoglycan biosynthesis.</text>
</comment>
<feature type="transmembrane region" description="Helical" evidence="11">
    <location>
        <begin position="160"/>
        <end position="177"/>
    </location>
</feature>
<keyword evidence="2 11" id="KW-1003">Cell membrane</keyword>
<evidence type="ECO:0000256" key="9">
    <source>
        <dbReference type="ARBA" id="ARBA00023136"/>
    </source>
</evidence>
<evidence type="ECO:0000256" key="3">
    <source>
        <dbReference type="ARBA" id="ARBA00022676"/>
    </source>
</evidence>
<dbReference type="InterPro" id="IPR001182">
    <property type="entry name" value="FtsW/RodA"/>
</dbReference>
<dbReference type="NCBIfam" id="TIGR02210">
    <property type="entry name" value="rodA_shape"/>
    <property type="match status" value="1"/>
</dbReference>
<evidence type="ECO:0000256" key="1">
    <source>
        <dbReference type="ARBA" id="ARBA00004141"/>
    </source>
</evidence>
<dbReference type="PROSITE" id="PS00428">
    <property type="entry name" value="FTSW_RODA_SPOVE"/>
    <property type="match status" value="1"/>
</dbReference>
<evidence type="ECO:0000256" key="10">
    <source>
        <dbReference type="ARBA" id="ARBA00023316"/>
    </source>
</evidence>
<dbReference type="Pfam" id="PF01098">
    <property type="entry name" value="FTSW_RODA_SPOVE"/>
    <property type="match status" value="1"/>
</dbReference>
<feature type="transmembrane region" description="Helical" evidence="11">
    <location>
        <begin position="12"/>
        <end position="32"/>
    </location>
</feature>
<comment type="function">
    <text evidence="11">Peptidoglycan polymerase that is essential for cell wall elongation.</text>
</comment>
<feature type="transmembrane region" description="Helical" evidence="11">
    <location>
        <begin position="338"/>
        <end position="359"/>
    </location>
</feature>
<gene>
    <name evidence="11" type="primary">rodA</name>
    <name evidence="12" type="ORF">COS99_04540</name>
</gene>
<evidence type="ECO:0000256" key="2">
    <source>
        <dbReference type="ARBA" id="ARBA00022475"/>
    </source>
</evidence>
<dbReference type="InterPro" id="IPR011923">
    <property type="entry name" value="RodA/MrdB"/>
</dbReference>
<feature type="transmembrane region" description="Helical" evidence="11">
    <location>
        <begin position="75"/>
        <end position="92"/>
    </location>
</feature>
<dbReference type="InterPro" id="IPR018365">
    <property type="entry name" value="Cell_cycle_FtsW-rel_CS"/>
</dbReference>
<comment type="similarity">
    <text evidence="11">Belongs to the SEDS family. MrdB/RodA subfamily.</text>
</comment>
<proteinExistence type="inferred from homology"/>
<dbReference type="EC" id="2.4.99.28" evidence="11"/>
<dbReference type="GO" id="GO:0051301">
    <property type="term" value="P:cell division"/>
    <property type="evidence" value="ECO:0007669"/>
    <property type="project" value="InterPro"/>
</dbReference>
<dbReference type="EMBL" id="PEWV01000042">
    <property type="protein sequence ID" value="PIU41585.1"/>
    <property type="molecule type" value="Genomic_DNA"/>
</dbReference>
<dbReference type="GO" id="GO:0071555">
    <property type="term" value="P:cell wall organization"/>
    <property type="evidence" value="ECO:0007669"/>
    <property type="project" value="UniProtKB-KW"/>
</dbReference>
<feature type="transmembrane region" description="Helical" evidence="11">
    <location>
        <begin position="135"/>
        <end position="154"/>
    </location>
</feature>
<evidence type="ECO:0000313" key="13">
    <source>
        <dbReference type="Proteomes" id="UP000230052"/>
    </source>
</evidence>
<feature type="transmembrane region" description="Helical" evidence="11">
    <location>
        <begin position="307"/>
        <end position="332"/>
    </location>
</feature>
<dbReference type="GO" id="GO:0009252">
    <property type="term" value="P:peptidoglycan biosynthetic process"/>
    <property type="evidence" value="ECO:0007669"/>
    <property type="project" value="UniProtKB-UniRule"/>
</dbReference>
<sequence length="366" mass="40943">MIYKQRFENFDFTLLLVALCIFCIGLLSIYSATRTQEVELSKSLVTKQLISIVISLVVFTILVSFDYQKYIDFSYFIYAVSLFLLVLVLFIGRTKFGAQRWFNLGPFTFQPSEFAKLALVITLASHIGKRRVYDLSLSTVIMSILLTIPMMFLIAIEPDLGTALVLAAILFSMLYMGGIRLKHLVSIMLTGLVSLPIFWHYALRDYQKQRLLVFLNPNADPLGAGYTIIQSKIAIGSGWVFGKGWLAGTQNQLNFLPERHSDFIFSIIGEEWGFLGSAILVLLYFILIKHALSIYSRTNDSYGQLMVSGIVGMLAFQIVVNIAMTLGLMPVVGIPLPLMSYGGSSLIITMSSIALLINIGMRRTVF</sequence>
<keyword evidence="4 11" id="KW-0808">Transferase</keyword>
<keyword evidence="3 11" id="KW-0328">Glycosyltransferase</keyword>
<dbReference type="UniPathway" id="UPA00219"/>
<feature type="transmembrane region" description="Helical" evidence="11">
    <location>
        <begin position="184"/>
        <end position="202"/>
    </location>
</feature>
<dbReference type="GO" id="GO:0032153">
    <property type="term" value="C:cell division site"/>
    <property type="evidence" value="ECO:0007669"/>
    <property type="project" value="TreeGrafter"/>
</dbReference>
<keyword evidence="8 11" id="KW-1133">Transmembrane helix</keyword>
<keyword evidence="10 11" id="KW-0961">Cell wall biogenesis/degradation</keyword>
<keyword evidence="6 11" id="KW-0133">Cell shape</keyword>
<feature type="transmembrane region" description="Helical" evidence="11">
    <location>
        <begin position="44"/>
        <end position="63"/>
    </location>
</feature>
<accession>A0A2J0KT57</accession>
<dbReference type="AlphaFoldDB" id="A0A2J0KT57"/>
<dbReference type="GO" id="GO:0008360">
    <property type="term" value="P:regulation of cell shape"/>
    <property type="evidence" value="ECO:0007669"/>
    <property type="project" value="UniProtKB-KW"/>
</dbReference>
<protein>
    <recommendedName>
        <fullName evidence="11">Peptidoglycan glycosyltransferase RodA</fullName>
        <shortName evidence="11">PGT</shortName>
        <ecNumber evidence="11">2.4.99.28</ecNumber>
    </recommendedName>
    <alternativeName>
        <fullName evidence="11">Cell elongation protein RodA</fullName>
    </alternativeName>
    <alternativeName>
        <fullName evidence="11">Cell wall polymerase</fullName>
    </alternativeName>
    <alternativeName>
        <fullName evidence="11">Peptidoglycan polymerase</fullName>
        <shortName evidence="11">PG polymerase</shortName>
    </alternativeName>
</protein>
<evidence type="ECO:0000256" key="4">
    <source>
        <dbReference type="ARBA" id="ARBA00022679"/>
    </source>
</evidence>
<name>A0A2J0KT57_9BACT</name>
<dbReference type="Proteomes" id="UP000230052">
    <property type="component" value="Unassembled WGS sequence"/>
</dbReference>
<comment type="caution">
    <text evidence="12">The sequence shown here is derived from an EMBL/GenBank/DDBJ whole genome shotgun (WGS) entry which is preliminary data.</text>
</comment>
<keyword evidence="7 11" id="KW-0573">Peptidoglycan synthesis</keyword>
<evidence type="ECO:0000256" key="5">
    <source>
        <dbReference type="ARBA" id="ARBA00022692"/>
    </source>
</evidence>
<dbReference type="PANTHER" id="PTHR30474:SF1">
    <property type="entry name" value="PEPTIDOGLYCAN GLYCOSYLTRANSFERASE MRDB"/>
    <property type="match status" value="1"/>
</dbReference>
<keyword evidence="9 11" id="KW-0472">Membrane</keyword>
<dbReference type="GO" id="GO:0005886">
    <property type="term" value="C:plasma membrane"/>
    <property type="evidence" value="ECO:0007669"/>
    <property type="project" value="UniProtKB-SubCell"/>
</dbReference>
<reference evidence="12 13" key="1">
    <citation type="submission" date="2017-09" db="EMBL/GenBank/DDBJ databases">
        <title>Depth-based differentiation of microbial function through sediment-hosted aquifers and enrichment of novel symbionts in the deep terrestrial subsurface.</title>
        <authorList>
            <person name="Probst A.J."/>
            <person name="Ladd B."/>
            <person name="Jarett J.K."/>
            <person name="Geller-Mcgrath D.E."/>
            <person name="Sieber C.M."/>
            <person name="Emerson J.B."/>
            <person name="Anantharaman K."/>
            <person name="Thomas B.C."/>
            <person name="Malmstrom R."/>
            <person name="Stieglmeier M."/>
            <person name="Klingl A."/>
            <person name="Woyke T."/>
            <person name="Ryan C.M."/>
            <person name="Banfield J.F."/>
        </authorList>
    </citation>
    <scope>NUCLEOTIDE SEQUENCE [LARGE SCALE GENOMIC DNA]</scope>
    <source>
        <strain evidence="12">CG07_land_8_20_14_0_80_42_15</strain>
    </source>
</reference>
<comment type="subcellular location">
    <subcellularLocation>
        <location evidence="11">Cell membrane</location>
        <topology evidence="11">Multi-pass membrane protein</topology>
    </subcellularLocation>
    <subcellularLocation>
        <location evidence="1">Membrane</location>
        <topology evidence="1">Multi-pass membrane protein</topology>
    </subcellularLocation>
</comment>
<dbReference type="GO" id="GO:0015648">
    <property type="term" value="F:lipid-linked peptidoglycan transporter activity"/>
    <property type="evidence" value="ECO:0007669"/>
    <property type="project" value="TreeGrafter"/>
</dbReference>
<evidence type="ECO:0000313" key="12">
    <source>
        <dbReference type="EMBL" id="PIU41585.1"/>
    </source>
</evidence>